<feature type="transmembrane region" description="Helical" evidence="1">
    <location>
        <begin position="102"/>
        <end position="134"/>
    </location>
</feature>
<organism evidence="2 3">
    <name type="scientific">Alicyclobacillus sacchari</name>
    <dbReference type="NCBI Taxonomy" id="392010"/>
    <lineage>
        <taxon>Bacteria</taxon>
        <taxon>Bacillati</taxon>
        <taxon>Bacillota</taxon>
        <taxon>Bacilli</taxon>
        <taxon>Bacillales</taxon>
        <taxon>Alicyclobacillaceae</taxon>
        <taxon>Alicyclobacillus</taxon>
    </lineage>
</organism>
<comment type="caution">
    <text evidence="2">The sequence shown here is derived from an EMBL/GenBank/DDBJ whole genome shotgun (WGS) entry which is preliminary data.</text>
</comment>
<feature type="transmembrane region" description="Helical" evidence="1">
    <location>
        <begin position="34"/>
        <end position="52"/>
    </location>
</feature>
<evidence type="ECO:0000256" key="1">
    <source>
        <dbReference type="SAM" id="Phobius"/>
    </source>
</evidence>
<dbReference type="RefSeq" id="WP_134160480.1">
    <property type="nucleotide sequence ID" value="NZ_SORF01000012.1"/>
</dbReference>
<protein>
    <recommendedName>
        <fullName evidence="4">Transmembrane protein</fullName>
    </recommendedName>
</protein>
<gene>
    <name evidence="2" type="ORF">C7445_11234</name>
</gene>
<name>A0A4R8LKJ8_9BACL</name>
<keyword evidence="1" id="KW-1133">Transmembrane helix</keyword>
<evidence type="ECO:0008006" key="4">
    <source>
        <dbReference type="Google" id="ProtNLM"/>
    </source>
</evidence>
<accession>A0A4R8LKJ8</accession>
<dbReference type="OrthoDB" id="505165at2"/>
<keyword evidence="1" id="KW-0812">Transmembrane</keyword>
<feature type="transmembrane region" description="Helical" evidence="1">
    <location>
        <begin position="64"/>
        <end position="82"/>
    </location>
</feature>
<dbReference type="Proteomes" id="UP000294581">
    <property type="component" value="Unassembled WGS sequence"/>
</dbReference>
<evidence type="ECO:0000313" key="2">
    <source>
        <dbReference type="EMBL" id="TDY43051.1"/>
    </source>
</evidence>
<dbReference type="AlphaFoldDB" id="A0A4R8LKJ8"/>
<evidence type="ECO:0000313" key="3">
    <source>
        <dbReference type="Proteomes" id="UP000294581"/>
    </source>
</evidence>
<dbReference type="EMBL" id="SORF01000012">
    <property type="protein sequence ID" value="TDY43051.1"/>
    <property type="molecule type" value="Genomic_DNA"/>
</dbReference>
<reference evidence="2 3" key="1">
    <citation type="submission" date="2019-03" db="EMBL/GenBank/DDBJ databases">
        <title>Genomic Encyclopedia of Type Strains, Phase IV (KMG-IV): sequencing the most valuable type-strain genomes for metagenomic binning, comparative biology and taxonomic classification.</title>
        <authorList>
            <person name="Goeker M."/>
        </authorList>
    </citation>
    <scope>NUCLEOTIDE SEQUENCE [LARGE SCALE GENOMIC DNA]</scope>
    <source>
        <strain evidence="2 3">DSM 17974</strain>
    </source>
</reference>
<sequence>MQWGIWLASALIGAGSNAEIAFGWPRRNWVDMVLAVMSAGCLWFGGVSALRAGQPLPSALAHRIGIGMLFVMGGWTIGHRLLASTSREQHAEEDGLFGGRMALWLAQCLASFCIGLGAGLSHLHIVATTVFAALSGMCIVSRSRFTFTRNRPQQQPNSKNDERDDTL</sequence>
<keyword evidence="1" id="KW-0472">Membrane</keyword>
<keyword evidence="3" id="KW-1185">Reference proteome</keyword>
<proteinExistence type="predicted"/>